<dbReference type="PROSITE" id="PS50102">
    <property type="entry name" value="RRM"/>
    <property type="match status" value="4"/>
</dbReference>
<evidence type="ECO:0000256" key="9">
    <source>
        <dbReference type="PROSITE-ProRule" id="PRU00176"/>
    </source>
</evidence>
<evidence type="ECO:0000256" key="4">
    <source>
        <dbReference type="ARBA" id="ARBA00022490"/>
    </source>
</evidence>
<dbReference type="AlphaFoldDB" id="A0AAV9A5Q8"/>
<comment type="caution">
    <text evidence="14">The sequence shown here is derived from an EMBL/GenBank/DDBJ whole genome shotgun (WGS) entry which is preliminary data.</text>
</comment>
<evidence type="ECO:0000256" key="2">
    <source>
        <dbReference type="ARBA" id="ARBA00004496"/>
    </source>
</evidence>
<dbReference type="FunFam" id="3.30.70.330:FF:000499">
    <property type="entry name" value="Polyadenylate-binding protein"/>
    <property type="match status" value="1"/>
</dbReference>
<keyword evidence="6 9" id="KW-0694">RNA-binding</keyword>
<dbReference type="CDD" id="cd12380">
    <property type="entry name" value="RRM3_I_PABPs"/>
    <property type="match status" value="1"/>
</dbReference>
<evidence type="ECO:0000256" key="8">
    <source>
        <dbReference type="ARBA" id="ARBA00054110"/>
    </source>
</evidence>
<dbReference type="InterPro" id="IPR006515">
    <property type="entry name" value="PABP_1234"/>
</dbReference>
<name>A0AAV9A5Q8_ACOGR</name>
<dbReference type="SMART" id="SM00361">
    <property type="entry name" value="RRM_1"/>
    <property type="match status" value="4"/>
</dbReference>
<dbReference type="CDD" id="cd12379">
    <property type="entry name" value="RRM2_I_PABPs"/>
    <property type="match status" value="1"/>
</dbReference>
<evidence type="ECO:0000259" key="13">
    <source>
        <dbReference type="PROSITE" id="PS51309"/>
    </source>
</evidence>
<keyword evidence="4 10" id="KW-0963">Cytoplasm</keyword>
<evidence type="ECO:0000256" key="3">
    <source>
        <dbReference type="ARBA" id="ARBA00008557"/>
    </source>
</evidence>
<evidence type="ECO:0000256" key="11">
    <source>
        <dbReference type="SAM" id="MobiDB-lite"/>
    </source>
</evidence>
<dbReference type="InterPro" id="IPR050502">
    <property type="entry name" value="Euk_RNA-bind_prot"/>
</dbReference>
<keyword evidence="5" id="KW-0677">Repeat</keyword>
<dbReference type="EMBL" id="JAUJYN010000012">
    <property type="protein sequence ID" value="KAK1259485.1"/>
    <property type="molecule type" value="Genomic_DNA"/>
</dbReference>
<dbReference type="CDD" id="cd12381">
    <property type="entry name" value="RRM4_I_PABPs"/>
    <property type="match status" value="1"/>
</dbReference>
<dbReference type="Pfam" id="PF00076">
    <property type="entry name" value="RRM_1"/>
    <property type="match status" value="4"/>
</dbReference>
<dbReference type="FunFam" id="3.30.70.330:FF:000003">
    <property type="entry name" value="Polyadenylate-binding protein"/>
    <property type="match status" value="1"/>
</dbReference>
<dbReference type="InterPro" id="IPR002004">
    <property type="entry name" value="PABP_HYD_C"/>
</dbReference>
<dbReference type="InterPro" id="IPR000504">
    <property type="entry name" value="RRM_dom"/>
</dbReference>
<dbReference type="Gene3D" id="1.10.1900.10">
    <property type="entry name" value="c-terminal domain of poly(a) binding protein"/>
    <property type="match status" value="1"/>
</dbReference>
<feature type="domain" description="RRM" evidence="12">
    <location>
        <begin position="31"/>
        <end position="109"/>
    </location>
</feature>
<dbReference type="GO" id="GO:0005634">
    <property type="term" value="C:nucleus"/>
    <property type="evidence" value="ECO:0007669"/>
    <property type="project" value="UniProtKB-SubCell"/>
</dbReference>
<dbReference type="InterPro" id="IPR036053">
    <property type="entry name" value="PABP-dom"/>
</dbReference>
<reference evidence="14" key="2">
    <citation type="submission" date="2023-06" db="EMBL/GenBank/DDBJ databases">
        <authorList>
            <person name="Ma L."/>
            <person name="Liu K.-W."/>
            <person name="Li Z."/>
            <person name="Hsiao Y.-Y."/>
            <person name="Qi Y."/>
            <person name="Fu T."/>
            <person name="Tang G."/>
            <person name="Zhang D."/>
            <person name="Sun W.-H."/>
            <person name="Liu D.-K."/>
            <person name="Li Y."/>
            <person name="Chen G.-Z."/>
            <person name="Liu X.-D."/>
            <person name="Liao X.-Y."/>
            <person name="Jiang Y.-T."/>
            <person name="Yu X."/>
            <person name="Hao Y."/>
            <person name="Huang J."/>
            <person name="Zhao X.-W."/>
            <person name="Ke S."/>
            <person name="Chen Y.-Y."/>
            <person name="Wu W.-L."/>
            <person name="Hsu J.-L."/>
            <person name="Lin Y.-F."/>
            <person name="Huang M.-D."/>
            <person name="Li C.-Y."/>
            <person name="Huang L."/>
            <person name="Wang Z.-W."/>
            <person name="Zhao X."/>
            <person name="Zhong W.-Y."/>
            <person name="Peng D.-H."/>
            <person name="Ahmad S."/>
            <person name="Lan S."/>
            <person name="Zhang J.-S."/>
            <person name="Tsai W.-C."/>
            <person name="Van De Peer Y."/>
            <person name="Liu Z.-J."/>
        </authorList>
    </citation>
    <scope>NUCLEOTIDE SEQUENCE</scope>
    <source>
        <strain evidence="14">SCP</strain>
        <tissue evidence="14">Leaves</tissue>
    </source>
</reference>
<dbReference type="Gene3D" id="3.30.70.330">
    <property type="match status" value="4"/>
</dbReference>
<accession>A0AAV9A5Q8</accession>
<sequence length="666" mass="72950">MAESASVDPPPSPPPAPVEVAAEALTAAPVPALYVGDLHPDVADGQLVEHFSYIGEVASVRVCRDTLSGQSLGYGYVNFTYPTDASEAIEKLNHTPLNGRVIRVMWSYRDSELRKSGIGNLFVKNLNESIDNVGLHDIFSKFGSILSCKVATFPDGKSKGYGFVQFDTQNAANAAIDDLNGSVVEGKQIYVGHFIKKSERMLPGSEATYTNLYMKNLDLEVAEEILREKFSEFGKITNLTIVKDDNGNSRGFGFVNFDNPEDAKKAMGAMNGKKLGSKALYVARAQKKVEREEILRHQYEEKQKEQLNKFKVATVQMLASNIYIKNIDDDVDDDALREHFSKCGTITSAKIMRDDKGISKGFGFVCFSNPEEASKAVSTLHGCMFHGKPLYVAIAQKKEERQAQLQQQYAQQIAGLAGSSAVVVPAVYPPIFYPPAGVMPQIPPQQGLVFQHMGMRPGWRPGGFTLPARPAFQSVTVPMVPGSPRQHRQNRGRLNGYVHPQAGQAMSYTPNYQPPSQSINSFKDTSSRQRGGHKYPSHGRHQEMNDGFAVVTSGSAPNAQGTEMLSSMLAAASPQQQKQMLGERLFPLVQNIKFDLAAKITGMLLEMDNSELLLLLESPEALGAKVEEAVQVLKISKVKVGSGQENHQPNYLSSESCQWAVLKGKA</sequence>
<dbReference type="GO" id="GO:0005737">
    <property type="term" value="C:cytoplasm"/>
    <property type="evidence" value="ECO:0007669"/>
    <property type="project" value="UniProtKB-SubCell"/>
</dbReference>
<evidence type="ECO:0000256" key="10">
    <source>
        <dbReference type="RuleBase" id="RU362004"/>
    </source>
</evidence>
<feature type="compositionally biased region" description="Polar residues" evidence="11">
    <location>
        <begin position="504"/>
        <end position="524"/>
    </location>
</feature>
<evidence type="ECO:0000259" key="12">
    <source>
        <dbReference type="PROSITE" id="PS50102"/>
    </source>
</evidence>
<comment type="subcellular location">
    <subcellularLocation>
        <location evidence="2 10">Cytoplasm</location>
    </subcellularLocation>
    <subcellularLocation>
        <location evidence="1">Nucleus</location>
    </subcellularLocation>
</comment>
<proteinExistence type="inferred from homology"/>
<dbReference type="InterPro" id="IPR035979">
    <property type="entry name" value="RBD_domain_sf"/>
</dbReference>
<evidence type="ECO:0000313" key="14">
    <source>
        <dbReference type="EMBL" id="KAK1259485.1"/>
    </source>
</evidence>
<protein>
    <recommendedName>
        <fullName evidence="10">Polyadenylate-binding protein</fullName>
        <shortName evidence="10">PABP</shortName>
    </recommendedName>
</protein>
<feature type="domain" description="RRM" evidence="12">
    <location>
        <begin position="210"/>
        <end position="287"/>
    </location>
</feature>
<comment type="similarity">
    <text evidence="3 10">Belongs to the polyadenylate-binding protein type-1 family.</text>
</comment>
<keyword evidence="7" id="KW-0539">Nucleus</keyword>
<dbReference type="InterPro" id="IPR045305">
    <property type="entry name" value="RRM2_I_PABPs"/>
</dbReference>
<evidence type="ECO:0000256" key="1">
    <source>
        <dbReference type="ARBA" id="ARBA00004123"/>
    </source>
</evidence>
<dbReference type="SMART" id="SM00360">
    <property type="entry name" value="RRM"/>
    <property type="match status" value="4"/>
</dbReference>
<dbReference type="InterPro" id="IPR012677">
    <property type="entry name" value="Nucleotide-bd_a/b_plait_sf"/>
</dbReference>
<keyword evidence="15" id="KW-1185">Reference proteome</keyword>
<feature type="domain" description="RRM" evidence="12">
    <location>
        <begin position="119"/>
        <end position="196"/>
    </location>
</feature>
<feature type="compositionally biased region" description="Basic residues" evidence="11">
    <location>
        <begin position="530"/>
        <end position="539"/>
    </location>
</feature>
<dbReference type="InterPro" id="IPR003954">
    <property type="entry name" value="RRM_euk-type"/>
</dbReference>
<dbReference type="PANTHER" id="PTHR48025:SF1">
    <property type="entry name" value="RRM DOMAIN-CONTAINING PROTEIN"/>
    <property type="match status" value="1"/>
</dbReference>
<dbReference type="GO" id="GO:0003729">
    <property type="term" value="F:mRNA binding"/>
    <property type="evidence" value="ECO:0007669"/>
    <property type="project" value="TreeGrafter"/>
</dbReference>
<gene>
    <name evidence="14" type="ORF">QJS04_geneDACA021481</name>
</gene>
<feature type="region of interest" description="Disordered" evidence="11">
    <location>
        <begin position="504"/>
        <end position="542"/>
    </location>
</feature>
<dbReference type="SUPFAM" id="SSF63570">
    <property type="entry name" value="PABC (PABP) domain"/>
    <property type="match status" value="1"/>
</dbReference>
<reference evidence="14" key="1">
    <citation type="journal article" date="2023" name="Nat. Commun.">
        <title>Diploid and tetraploid genomes of Acorus and the evolution of monocots.</title>
        <authorList>
            <person name="Ma L."/>
            <person name="Liu K.W."/>
            <person name="Li Z."/>
            <person name="Hsiao Y.Y."/>
            <person name="Qi Y."/>
            <person name="Fu T."/>
            <person name="Tang G.D."/>
            <person name="Zhang D."/>
            <person name="Sun W.H."/>
            <person name="Liu D.K."/>
            <person name="Li Y."/>
            <person name="Chen G.Z."/>
            <person name="Liu X.D."/>
            <person name="Liao X.Y."/>
            <person name="Jiang Y.T."/>
            <person name="Yu X."/>
            <person name="Hao Y."/>
            <person name="Huang J."/>
            <person name="Zhao X.W."/>
            <person name="Ke S."/>
            <person name="Chen Y.Y."/>
            <person name="Wu W.L."/>
            <person name="Hsu J.L."/>
            <person name="Lin Y.F."/>
            <person name="Huang M.D."/>
            <person name="Li C.Y."/>
            <person name="Huang L."/>
            <person name="Wang Z.W."/>
            <person name="Zhao X."/>
            <person name="Zhong W.Y."/>
            <person name="Peng D.H."/>
            <person name="Ahmad S."/>
            <person name="Lan S."/>
            <person name="Zhang J.S."/>
            <person name="Tsai W.C."/>
            <person name="Van de Peer Y."/>
            <person name="Liu Z.J."/>
        </authorList>
    </citation>
    <scope>NUCLEOTIDE SEQUENCE</scope>
    <source>
        <strain evidence="14">SCP</strain>
    </source>
</reference>
<feature type="domain" description="RRM" evidence="12">
    <location>
        <begin position="320"/>
        <end position="397"/>
    </location>
</feature>
<comment type="function">
    <text evidence="8">Binds the poly(A) tail of mRNA. Appears to be an important mediator of the multiple roles of the poly(A) tail in mRNA biogenesis, stability and translation.</text>
</comment>
<dbReference type="FunFam" id="3.30.70.330:FF:000500">
    <property type="entry name" value="Polyadenylate-binding protein"/>
    <property type="match status" value="1"/>
</dbReference>
<dbReference type="NCBIfam" id="TIGR01628">
    <property type="entry name" value="PABP-1234"/>
    <property type="match status" value="1"/>
</dbReference>
<evidence type="ECO:0000256" key="6">
    <source>
        <dbReference type="ARBA" id="ARBA00022884"/>
    </source>
</evidence>
<organism evidence="14 15">
    <name type="scientific">Acorus gramineus</name>
    <name type="common">Dwarf sweet flag</name>
    <dbReference type="NCBI Taxonomy" id="55184"/>
    <lineage>
        <taxon>Eukaryota</taxon>
        <taxon>Viridiplantae</taxon>
        <taxon>Streptophyta</taxon>
        <taxon>Embryophyta</taxon>
        <taxon>Tracheophyta</taxon>
        <taxon>Spermatophyta</taxon>
        <taxon>Magnoliopsida</taxon>
        <taxon>Liliopsida</taxon>
        <taxon>Acoraceae</taxon>
        <taxon>Acorus</taxon>
    </lineage>
</organism>
<dbReference type="SMART" id="SM00517">
    <property type="entry name" value="PolyA"/>
    <property type="match status" value="1"/>
</dbReference>
<dbReference type="FunFam" id="1.10.1900.10:FF:000004">
    <property type="entry name" value="Polyadenylate-binding protein"/>
    <property type="match status" value="1"/>
</dbReference>
<dbReference type="SUPFAM" id="SSF54928">
    <property type="entry name" value="RNA-binding domain, RBD"/>
    <property type="match status" value="3"/>
</dbReference>
<evidence type="ECO:0000313" key="15">
    <source>
        <dbReference type="Proteomes" id="UP001179952"/>
    </source>
</evidence>
<evidence type="ECO:0000256" key="5">
    <source>
        <dbReference type="ARBA" id="ARBA00022737"/>
    </source>
</evidence>
<dbReference type="PANTHER" id="PTHR48025">
    <property type="entry name" value="OS02G0815200 PROTEIN"/>
    <property type="match status" value="1"/>
</dbReference>
<dbReference type="PROSITE" id="PS51309">
    <property type="entry name" value="PABC"/>
    <property type="match status" value="1"/>
</dbReference>
<dbReference type="Pfam" id="PF00658">
    <property type="entry name" value="MLLE"/>
    <property type="match status" value="1"/>
</dbReference>
<evidence type="ECO:0000256" key="7">
    <source>
        <dbReference type="ARBA" id="ARBA00023242"/>
    </source>
</evidence>
<feature type="domain" description="PABC" evidence="13">
    <location>
        <begin position="561"/>
        <end position="638"/>
    </location>
</feature>
<dbReference type="Proteomes" id="UP001179952">
    <property type="component" value="Unassembled WGS sequence"/>
</dbReference>